<evidence type="ECO:0000256" key="3">
    <source>
        <dbReference type="ARBA" id="ARBA00022859"/>
    </source>
</evidence>
<dbReference type="AlphaFoldDB" id="V8N2D2"/>
<dbReference type="SUPFAM" id="SSF54452">
    <property type="entry name" value="MHC antigen-recognition domain"/>
    <property type="match status" value="1"/>
</dbReference>
<evidence type="ECO:0000256" key="1">
    <source>
        <dbReference type="ARBA" id="ARBA00004479"/>
    </source>
</evidence>
<keyword evidence="7" id="KW-1015">Disulfide bond</keyword>
<gene>
    <name evidence="11" type="ORF">L345_17974</name>
</gene>
<evidence type="ECO:0000259" key="10">
    <source>
        <dbReference type="SMART" id="SM00921"/>
    </source>
</evidence>
<dbReference type="InterPro" id="IPR014745">
    <property type="entry name" value="MHC_II_a/b_N"/>
</dbReference>
<comment type="subcellular location">
    <subcellularLocation>
        <location evidence="1">Membrane</location>
        <topology evidence="1">Single-pass type I membrane protein</topology>
    </subcellularLocation>
</comment>
<dbReference type="Gene3D" id="3.10.320.10">
    <property type="entry name" value="Class II Histocompatibility Antigen, M Beta Chain, Chain B, domain 1"/>
    <property type="match status" value="1"/>
</dbReference>
<dbReference type="InterPro" id="IPR000353">
    <property type="entry name" value="MHC_II_b_N"/>
</dbReference>
<keyword evidence="8" id="KW-0325">Glycoprotein</keyword>
<evidence type="ECO:0000256" key="9">
    <source>
        <dbReference type="ARBA" id="ARBA00023182"/>
    </source>
</evidence>
<organism evidence="11 12">
    <name type="scientific">Ophiophagus hannah</name>
    <name type="common">King cobra</name>
    <name type="synonym">Naja hannah</name>
    <dbReference type="NCBI Taxonomy" id="8665"/>
    <lineage>
        <taxon>Eukaryota</taxon>
        <taxon>Metazoa</taxon>
        <taxon>Chordata</taxon>
        <taxon>Craniata</taxon>
        <taxon>Vertebrata</taxon>
        <taxon>Euteleostomi</taxon>
        <taxon>Lepidosauria</taxon>
        <taxon>Squamata</taxon>
        <taxon>Bifurcata</taxon>
        <taxon>Unidentata</taxon>
        <taxon>Episquamata</taxon>
        <taxon>Toxicofera</taxon>
        <taxon>Serpentes</taxon>
        <taxon>Colubroidea</taxon>
        <taxon>Elapidae</taxon>
        <taxon>Elapinae</taxon>
        <taxon>Ophiophagus</taxon>
    </lineage>
</organism>
<dbReference type="Proteomes" id="UP000018936">
    <property type="component" value="Unassembled WGS sequence"/>
</dbReference>
<dbReference type="PANTHER" id="PTHR19944">
    <property type="entry name" value="MHC CLASS II-RELATED"/>
    <property type="match status" value="1"/>
</dbReference>
<evidence type="ECO:0000313" key="11">
    <source>
        <dbReference type="EMBL" id="ETE56315.1"/>
    </source>
</evidence>
<evidence type="ECO:0000256" key="7">
    <source>
        <dbReference type="ARBA" id="ARBA00023157"/>
    </source>
</evidence>
<dbReference type="GO" id="GO:0002504">
    <property type="term" value="P:antigen processing and presentation of peptide or polysaccharide antigen via MHC class II"/>
    <property type="evidence" value="ECO:0007669"/>
    <property type="project" value="UniProtKB-KW"/>
</dbReference>
<dbReference type="GO" id="GO:0042613">
    <property type="term" value="C:MHC class II protein complex"/>
    <property type="evidence" value="ECO:0007669"/>
    <property type="project" value="UniProtKB-KW"/>
</dbReference>
<dbReference type="Pfam" id="PF00969">
    <property type="entry name" value="MHC_II_beta"/>
    <property type="match status" value="1"/>
</dbReference>
<dbReference type="SMART" id="SM00921">
    <property type="entry name" value="MHC_II_beta"/>
    <property type="match status" value="1"/>
</dbReference>
<feature type="non-terminal residue" evidence="11">
    <location>
        <position position="1"/>
    </location>
</feature>
<dbReference type="FunFam" id="3.10.320.10:FF:000001">
    <property type="entry name" value="HLA class II histocompatibility antigen, DRB1-1 beta chain"/>
    <property type="match status" value="1"/>
</dbReference>
<evidence type="ECO:0000313" key="12">
    <source>
        <dbReference type="Proteomes" id="UP000018936"/>
    </source>
</evidence>
<reference evidence="11 12" key="1">
    <citation type="journal article" date="2013" name="Proc. Natl. Acad. Sci. U.S.A.">
        <title>The king cobra genome reveals dynamic gene evolution and adaptation in the snake venom system.</title>
        <authorList>
            <person name="Vonk F.J."/>
            <person name="Casewell N.R."/>
            <person name="Henkel C.V."/>
            <person name="Heimberg A.M."/>
            <person name="Jansen H.J."/>
            <person name="McCleary R.J."/>
            <person name="Kerkkamp H.M."/>
            <person name="Vos R.A."/>
            <person name="Guerreiro I."/>
            <person name="Calvete J.J."/>
            <person name="Wuster W."/>
            <person name="Woods A.E."/>
            <person name="Logan J.M."/>
            <person name="Harrison R.A."/>
            <person name="Castoe T.A."/>
            <person name="de Koning A.P."/>
            <person name="Pollock D.D."/>
            <person name="Yandell M."/>
            <person name="Calderon D."/>
            <person name="Renjifo C."/>
            <person name="Currier R.B."/>
            <person name="Salgado D."/>
            <person name="Pla D."/>
            <person name="Sanz L."/>
            <person name="Hyder A.S."/>
            <person name="Ribeiro J.M."/>
            <person name="Arntzen J.W."/>
            <person name="van den Thillart G.E."/>
            <person name="Boetzer M."/>
            <person name="Pirovano W."/>
            <person name="Dirks R.P."/>
            <person name="Spaink H.P."/>
            <person name="Duboule D."/>
            <person name="McGlinn E."/>
            <person name="Kini R.M."/>
            <person name="Richardson M.K."/>
        </authorList>
    </citation>
    <scope>NUCLEOTIDE SEQUENCE</scope>
    <source>
        <tissue evidence="11">Blood</tissue>
    </source>
</reference>
<dbReference type="GO" id="GO:0002250">
    <property type="term" value="P:adaptive immune response"/>
    <property type="evidence" value="ECO:0007669"/>
    <property type="project" value="UniProtKB-KW"/>
</dbReference>
<dbReference type="InterPro" id="IPR011162">
    <property type="entry name" value="MHC_I/II-like_Ag-recog"/>
</dbReference>
<dbReference type="EMBL" id="AZIM01028023">
    <property type="protein sequence ID" value="ETE56315.1"/>
    <property type="molecule type" value="Genomic_DNA"/>
</dbReference>
<sequence>MSSLCASPYSPPPKGRETHFLFQRKAECCFVNGTQRVRFLDRNIYDQQEFLHFDSDLGKFVAVTEFGKVDADKLNGDKQWLQIMRAQVDRFCRHNYEAFNFREAKREERIICRR</sequence>
<keyword evidence="12" id="KW-1185">Reference proteome</keyword>
<feature type="non-terminal residue" evidence="11">
    <location>
        <position position="114"/>
    </location>
</feature>
<keyword evidence="9" id="KW-0491">MHC II</keyword>
<proteinExistence type="predicted"/>
<dbReference type="InterPro" id="IPR050160">
    <property type="entry name" value="MHC/Immunoglobulin"/>
</dbReference>
<evidence type="ECO:0000256" key="6">
    <source>
        <dbReference type="ARBA" id="ARBA00023136"/>
    </source>
</evidence>
<dbReference type="OrthoDB" id="10043043at2759"/>
<evidence type="ECO:0000256" key="4">
    <source>
        <dbReference type="ARBA" id="ARBA00022989"/>
    </source>
</evidence>
<accession>V8N2D2</accession>
<keyword evidence="6" id="KW-0472">Membrane</keyword>
<evidence type="ECO:0000256" key="5">
    <source>
        <dbReference type="ARBA" id="ARBA00023130"/>
    </source>
</evidence>
<evidence type="ECO:0000256" key="2">
    <source>
        <dbReference type="ARBA" id="ARBA00022692"/>
    </source>
</evidence>
<feature type="domain" description="MHC class II beta chain N-terminal" evidence="10">
    <location>
        <begin position="26"/>
        <end position="100"/>
    </location>
</feature>
<name>V8N2D2_OPHHA</name>
<comment type="caution">
    <text evidence="11">The sequence shown here is derived from an EMBL/GenBank/DDBJ whole genome shotgun (WGS) entry which is preliminary data.</text>
</comment>
<keyword evidence="3" id="KW-0391">Immunity</keyword>
<protein>
    <recommendedName>
        <fullName evidence="10">MHC class II beta chain N-terminal domain-containing protein</fullName>
    </recommendedName>
</protein>
<keyword evidence="5" id="KW-1064">Adaptive immunity</keyword>
<evidence type="ECO:0000256" key="8">
    <source>
        <dbReference type="ARBA" id="ARBA00023180"/>
    </source>
</evidence>
<keyword evidence="4" id="KW-1133">Transmembrane helix</keyword>
<keyword evidence="2" id="KW-0812">Transmembrane</keyword>
<dbReference type="PANTHER" id="PTHR19944:SF99">
    <property type="entry name" value="HLA CLASS II HISTOCOMPATIBILITY ANTIGEN, DRB1 BETA CHAIN"/>
    <property type="match status" value="1"/>
</dbReference>